<organism evidence="2 3">
    <name type="scientific">Kitasatospora purpeofusca</name>
    <dbReference type="NCBI Taxonomy" id="67352"/>
    <lineage>
        <taxon>Bacteria</taxon>
        <taxon>Bacillati</taxon>
        <taxon>Actinomycetota</taxon>
        <taxon>Actinomycetes</taxon>
        <taxon>Kitasatosporales</taxon>
        <taxon>Streptomycetaceae</taxon>
        <taxon>Kitasatospora</taxon>
    </lineage>
</organism>
<keyword evidence="3" id="KW-1185">Reference proteome</keyword>
<dbReference type="RefSeq" id="WP_328953910.1">
    <property type="nucleotide sequence ID" value="NZ_CP108110.1"/>
</dbReference>
<dbReference type="Proteomes" id="UP001432222">
    <property type="component" value="Chromosome"/>
</dbReference>
<evidence type="ECO:0000313" key="2">
    <source>
        <dbReference type="EMBL" id="WUQ82867.1"/>
    </source>
</evidence>
<feature type="domain" description="DUF397" evidence="1">
    <location>
        <begin position="24"/>
        <end position="75"/>
    </location>
</feature>
<protein>
    <submittedName>
        <fullName evidence="2">DUF397 domain-containing protein</fullName>
    </submittedName>
</protein>
<dbReference type="InterPro" id="IPR007278">
    <property type="entry name" value="DUF397"/>
</dbReference>
<evidence type="ECO:0000259" key="1">
    <source>
        <dbReference type="Pfam" id="PF04149"/>
    </source>
</evidence>
<sequence>MSGNPLWFKSSHSGNEGGDCVEVWFKSSHSSNEGGDCVEVAETTHAVLVRDSKDKSGPRLAFSPTAWRSFVEFARSV</sequence>
<reference evidence="2" key="1">
    <citation type="submission" date="2022-10" db="EMBL/GenBank/DDBJ databases">
        <title>The complete genomes of actinobacterial strains from the NBC collection.</title>
        <authorList>
            <person name="Joergensen T.S."/>
            <person name="Alvarez Arevalo M."/>
            <person name="Sterndorff E.B."/>
            <person name="Faurdal D."/>
            <person name="Vuksanovic O."/>
            <person name="Mourched A.-S."/>
            <person name="Charusanti P."/>
            <person name="Shaw S."/>
            <person name="Blin K."/>
            <person name="Weber T."/>
        </authorList>
    </citation>
    <scope>NUCLEOTIDE SEQUENCE</scope>
    <source>
        <strain evidence="2">NBC_00222</strain>
    </source>
</reference>
<dbReference type="Pfam" id="PF04149">
    <property type="entry name" value="DUF397"/>
    <property type="match status" value="2"/>
</dbReference>
<name>A0ABZ1TVA0_9ACTN</name>
<accession>A0ABZ1TVA0</accession>
<proteinExistence type="predicted"/>
<dbReference type="EMBL" id="CP108110">
    <property type="protein sequence ID" value="WUQ82867.1"/>
    <property type="molecule type" value="Genomic_DNA"/>
</dbReference>
<gene>
    <name evidence="2" type="ORF">OHA16_07695</name>
</gene>
<evidence type="ECO:0000313" key="3">
    <source>
        <dbReference type="Proteomes" id="UP001432222"/>
    </source>
</evidence>
<feature type="domain" description="DUF397" evidence="1">
    <location>
        <begin position="7"/>
        <end position="23"/>
    </location>
</feature>